<dbReference type="SUPFAM" id="SSF116726">
    <property type="entry name" value="TrkA C-terminal domain-like"/>
    <property type="match status" value="2"/>
</dbReference>
<evidence type="ECO:0000313" key="9">
    <source>
        <dbReference type="EMBL" id="PTN07526.1"/>
    </source>
</evidence>
<dbReference type="NCBIfam" id="NF007039">
    <property type="entry name" value="PRK09496.3-2"/>
    <property type="match status" value="1"/>
</dbReference>
<comment type="caution">
    <text evidence="9">The sequence shown here is derived from an EMBL/GenBank/DDBJ whole genome shotgun (WGS) entry which is preliminary data.</text>
</comment>
<accession>A0A2T5BZ38</accession>
<dbReference type="Gene3D" id="3.30.70.1450">
    <property type="entry name" value="Regulator of K+ conductance, C-terminal domain"/>
    <property type="match status" value="2"/>
</dbReference>
<dbReference type="PROSITE" id="PS51201">
    <property type="entry name" value="RCK_N"/>
    <property type="match status" value="2"/>
</dbReference>
<organism evidence="9 10">
    <name type="scientific">Mangrovibacterium marinum</name>
    <dbReference type="NCBI Taxonomy" id="1639118"/>
    <lineage>
        <taxon>Bacteria</taxon>
        <taxon>Pseudomonadati</taxon>
        <taxon>Bacteroidota</taxon>
        <taxon>Bacteroidia</taxon>
        <taxon>Marinilabiliales</taxon>
        <taxon>Prolixibacteraceae</taxon>
        <taxon>Mangrovibacterium</taxon>
    </lineage>
</organism>
<keyword evidence="4" id="KW-0630">Potassium</keyword>
<dbReference type="OrthoDB" id="9775180at2"/>
<dbReference type="InterPro" id="IPR006037">
    <property type="entry name" value="RCK_C"/>
</dbReference>
<dbReference type="NCBIfam" id="NF007032">
    <property type="entry name" value="PRK09496.1-4"/>
    <property type="match status" value="1"/>
</dbReference>
<evidence type="ECO:0000259" key="8">
    <source>
        <dbReference type="PROSITE" id="PS51202"/>
    </source>
</evidence>
<feature type="domain" description="RCK C-terminal" evidence="8">
    <location>
        <begin position="364"/>
        <end position="444"/>
    </location>
</feature>
<keyword evidence="5" id="KW-0520">NAD</keyword>
<dbReference type="RefSeq" id="WP_107823221.1">
    <property type="nucleotide sequence ID" value="NZ_OY782574.1"/>
</dbReference>
<keyword evidence="3" id="KW-0633">Potassium transport</keyword>
<evidence type="ECO:0000313" key="10">
    <source>
        <dbReference type="Proteomes" id="UP000243525"/>
    </source>
</evidence>
<feature type="domain" description="RCK N-terminal" evidence="7">
    <location>
        <begin position="1"/>
        <end position="121"/>
    </location>
</feature>
<dbReference type="NCBIfam" id="NF007038">
    <property type="entry name" value="PRK09496.2-6"/>
    <property type="match status" value="1"/>
</dbReference>
<dbReference type="PANTHER" id="PTHR43833:SF5">
    <property type="entry name" value="TRK SYSTEM POTASSIUM UPTAKE PROTEIN TRKA"/>
    <property type="match status" value="1"/>
</dbReference>
<dbReference type="PROSITE" id="PS51202">
    <property type="entry name" value="RCK_C"/>
    <property type="match status" value="2"/>
</dbReference>
<proteinExistence type="predicted"/>
<dbReference type="Gene3D" id="3.40.50.720">
    <property type="entry name" value="NAD(P)-binding Rossmann-like Domain"/>
    <property type="match status" value="2"/>
</dbReference>
<dbReference type="SUPFAM" id="SSF51735">
    <property type="entry name" value="NAD(P)-binding Rossmann-fold domains"/>
    <property type="match status" value="2"/>
</dbReference>
<dbReference type="InterPro" id="IPR050721">
    <property type="entry name" value="Trk_Ktr_HKT_K-transport"/>
</dbReference>
<gene>
    <name evidence="9" type="ORF">C8N47_11651</name>
</gene>
<dbReference type="InterPro" id="IPR006036">
    <property type="entry name" value="K_uptake_TrkA"/>
</dbReference>
<dbReference type="Pfam" id="PF02080">
    <property type="entry name" value="TrkA_C"/>
    <property type="match status" value="2"/>
</dbReference>
<name>A0A2T5BZ38_9BACT</name>
<dbReference type="InterPro" id="IPR003148">
    <property type="entry name" value="RCK_N"/>
</dbReference>
<keyword evidence="6" id="KW-0406">Ion transport</keyword>
<feature type="domain" description="RCK N-terminal" evidence="7">
    <location>
        <begin position="228"/>
        <end position="344"/>
    </location>
</feature>
<dbReference type="PRINTS" id="PR00335">
    <property type="entry name" value="KUPTAKETRKA"/>
</dbReference>
<dbReference type="AlphaFoldDB" id="A0A2T5BZ38"/>
<dbReference type="GO" id="GO:0005886">
    <property type="term" value="C:plasma membrane"/>
    <property type="evidence" value="ECO:0007669"/>
    <property type="project" value="InterPro"/>
</dbReference>
<evidence type="ECO:0000256" key="6">
    <source>
        <dbReference type="ARBA" id="ARBA00023065"/>
    </source>
</evidence>
<keyword evidence="2" id="KW-0813">Transport</keyword>
<evidence type="ECO:0000256" key="3">
    <source>
        <dbReference type="ARBA" id="ARBA00022538"/>
    </source>
</evidence>
<dbReference type="GO" id="GO:0015079">
    <property type="term" value="F:potassium ion transmembrane transporter activity"/>
    <property type="evidence" value="ECO:0007669"/>
    <property type="project" value="InterPro"/>
</dbReference>
<keyword evidence="10" id="KW-1185">Reference proteome</keyword>
<reference evidence="9 10" key="1">
    <citation type="submission" date="2018-04" db="EMBL/GenBank/DDBJ databases">
        <title>Genomic Encyclopedia of Archaeal and Bacterial Type Strains, Phase II (KMG-II): from individual species to whole genera.</title>
        <authorList>
            <person name="Goeker M."/>
        </authorList>
    </citation>
    <scope>NUCLEOTIDE SEQUENCE [LARGE SCALE GENOMIC DNA]</scope>
    <source>
        <strain evidence="9 10">DSM 28823</strain>
    </source>
</reference>
<evidence type="ECO:0000259" key="7">
    <source>
        <dbReference type="PROSITE" id="PS51201"/>
    </source>
</evidence>
<protein>
    <recommendedName>
        <fullName evidence="1">Trk system potassium uptake protein TrkA</fullName>
    </recommendedName>
</protein>
<evidence type="ECO:0000256" key="1">
    <source>
        <dbReference type="ARBA" id="ARBA00017378"/>
    </source>
</evidence>
<dbReference type="PANTHER" id="PTHR43833">
    <property type="entry name" value="POTASSIUM CHANNEL PROTEIN 2-RELATED-RELATED"/>
    <property type="match status" value="1"/>
</dbReference>
<dbReference type="Proteomes" id="UP000243525">
    <property type="component" value="Unassembled WGS sequence"/>
</dbReference>
<evidence type="ECO:0000256" key="4">
    <source>
        <dbReference type="ARBA" id="ARBA00022958"/>
    </source>
</evidence>
<dbReference type="NCBIfam" id="NF007031">
    <property type="entry name" value="PRK09496.1-2"/>
    <property type="match status" value="1"/>
</dbReference>
<dbReference type="Pfam" id="PF02254">
    <property type="entry name" value="TrkA_N"/>
    <property type="match status" value="2"/>
</dbReference>
<evidence type="ECO:0000256" key="2">
    <source>
        <dbReference type="ARBA" id="ARBA00022448"/>
    </source>
</evidence>
<dbReference type="InterPro" id="IPR036721">
    <property type="entry name" value="RCK_C_sf"/>
</dbReference>
<feature type="domain" description="RCK C-terminal" evidence="8">
    <location>
        <begin position="141"/>
        <end position="223"/>
    </location>
</feature>
<sequence length="444" mass="49415">MKIVIVGAGEVGTHLAKMLSREDHDIVLMDDDTEKLNKLSSQVDLLTFTGYANSFKDLKDAGVSKCDLLIAVTPYEERNIMACVMAKDMGVGRTVARINNAEYLEEKYKEKLRNLGVDELIYPETLAGKEIASSVKQVGTRQLIEFSGGKLILMGIKIRENAPVLNKSFEELSYIESEIRAVAINRENQTIIPHGRDYVRAGDIIFFITTRSYMNKVFELTGKEIFPVRNIMILGGSRIAQKTVERLGDHYNIKIIETDKLRSQQIADRLENVLVINGDGRNLDLLKEERIERMDAFIAVTGNSETNILSCHMAKKLGIKRTVAEVENIDFMGIAESMDIGSLINKKLIAASYIYKYTLGAQVAQAKCLTASEAEVFEFIATEGSKVTEAPIKDIGFPEDATLGGIVRGQMAFVAKGETIVQPDDKVVVFVLPSAIRKLEKFFK</sequence>
<dbReference type="EMBL" id="QAAD01000016">
    <property type="protein sequence ID" value="PTN07526.1"/>
    <property type="molecule type" value="Genomic_DNA"/>
</dbReference>
<dbReference type="InterPro" id="IPR036291">
    <property type="entry name" value="NAD(P)-bd_dom_sf"/>
</dbReference>
<evidence type="ECO:0000256" key="5">
    <source>
        <dbReference type="ARBA" id="ARBA00023027"/>
    </source>
</evidence>